<evidence type="ECO:0000313" key="3">
    <source>
        <dbReference type="Proteomes" id="UP001569963"/>
    </source>
</evidence>
<dbReference type="RefSeq" id="WP_371951195.1">
    <property type="nucleotide sequence ID" value="NZ_JAXCEI010000008.1"/>
</dbReference>
<dbReference type="Proteomes" id="UP001569963">
    <property type="component" value="Unassembled WGS sequence"/>
</dbReference>
<dbReference type="Pfam" id="PF01455">
    <property type="entry name" value="HupF_HypC"/>
    <property type="match status" value="1"/>
</dbReference>
<protein>
    <submittedName>
        <fullName evidence="2">HypC/HybG/HupF family hydrogenase formation chaperone</fullName>
    </submittedName>
</protein>
<comment type="caution">
    <text evidence="2">The sequence shown here is derived from an EMBL/GenBank/DDBJ whole genome shotgun (WGS) entry which is preliminary data.</text>
</comment>
<reference evidence="2 3" key="1">
    <citation type="submission" date="2023-11" db="EMBL/GenBank/DDBJ databases">
        <title>Actinomadura monticuli sp. nov., isolated from volcanic ash.</title>
        <authorList>
            <person name="Lee S.D."/>
            <person name="Yang H."/>
            <person name="Kim I.S."/>
        </authorList>
    </citation>
    <scope>NUCLEOTIDE SEQUENCE [LARGE SCALE GENOMIC DNA]</scope>
    <source>
        <strain evidence="2 3">DLS-62</strain>
    </source>
</reference>
<dbReference type="Gene3D" id="2.30.30.140">
    <property type="match status" value="1"/>
</dbReference>
<organism evidence="2 3">
    <name type="scientific">Actinomadura monticuli</name>
    <dbReference type="NCBI Taxonomy" id="3097367"/>
    <lineage>
        <taxon>Bacteria</taxon>
        <taxon>Bacillati</taxon>
        <taxon>Actinomycetota</taxon>
        <taxon>Actinomycetes</taxon>
        <taxon>Streptosporangiales</taxon>
        <taxon>Thermomonosporaceae</taxon>
        <taxon>Actinomadura</taxon>
    </lineage>
</organism>
<evidence type="ECO:0000256" key="1">
    <source>
        <dbReference type="ARBA" id="ARBA00006018"/>
    </source>
</evidence>
<evidence type="ECO:0000313" key="2">
    <source>
        <dbReference type="EMBL" id="MFA1541103.1"/>
    </source>
</evidence>
<keyword evidence="3" id="KW-1185">Reference proteome</keyword>
<gene>
    <name evidence="2" type="ORF">SM611_19435</name>
</gene>
<sequence length="67" mass="6679">MTGCTGDHCVTCSDEAVPGTVLRLLDGGLADVDAGDGRVERISVALVDAGVGDTVLVHAKEAIGVVT</sequence>
<name>A0ABV4QDD8_9ACTN</name>
<comment type="similarity">
    <text evidence="1">Belongs to the HupF/HypC family.</text>
</comment>
<dbReference type="InterPro" id="IPR001109">
    <property type="entry name" value="Hydrogenase_HupF/HypC"/>
</dbReference>
<accession>A0ABV4QDD8</accession>
<dbReference type="SUPFAM" id="SSF159127">
    <property type="entry name" value="HupF/HypC-like"/>
    <property type="match status" value="1"/>
</dbReference>
<dbReference type="EMBL" id="JAXCEI010000008">
    <property type="protein sequence ID" value="MFA1541103.1"/>
    <property type="molecule type" value="Genomic_DNA"/>
</dbReference>
<proteinExistence type="inferred from homology"/>